<name>Q2W717_PARM1</name>
<organism evidence="1 2">
    <name type="scientific">Paramagnetospirillum magneticum (strain ATCC 700264 / AMB-1)</name>
    <name type="common">Magnetospirillum magneticum</name>
    <dbReference type="NCBI Taxonomy" id="342108"/>
    <lineage>
        <taxon>Bacteria</taxon>
        <taxon>Pseudomonadati</taxon>
        <taxon>Pseudomonadota</taxon>
        <taxon>Alphaproteobacteria</taxon>
        <taxon>Rhodospirillales</taxon>
        <taxon>Magnetospirillaceae</taxon>
        <taxon>Paramagnetospirillum</taxon>
    </lineage>
</organism>
<dbReference type="KEGG" id="mag:amb1554"/>
<protein>
    <submittedName>
        <fullName evidence="1">Uncharacterized protein</fullName>
    </submittedName>
</protein>
<dbReference type="HOGENOM" id="CLU_2880563_0_0_5"/>
<keyword evidence="2" id="KW-1185">Reference proteome</keyword>
<proteinExistence type="predicted"/>
<evidence type="ECO:0000313" key="2">
    <source>
        <dbReference type="Proteomes" id="UP000007058"/>
    </source>
</evidence>
<sequence length="63" mass="7225">MKMRSLWSSWLPWLKFRRKTSAPAMKRLSMASGVELAGPRVAMIFALRARRMGYPLTSSRPQA</sequence>
<reference evidence="1 2" key="1">
    <citation type="journal article" date="2005" name="DNA Res.">
        <title>Complete genome sequence of the facultative anaerobic magnetotactic bacterium Magnetospirillum sp. strain AMB-1.</title>
        <authorList>
            <person name="Matsunaga T."/>
            <person name="Okamura Y."/>
            <person name="Fukuda Y."/>
            <person name="Wahyudi A.T."/>
            <person name="Murase Y."/>
            <person name="Takeyama H."/>
        </authorList>
    </citation>
    <scope>NUCLEOTIDE SEQUENCE [LARGE SCALE GENOMIC DNA]</scope>
    <source>
        <strain evidence="2">ATCC 700264 / AMB-1</strain>
    </source>
</reference>
<accession>Q2W717</accession>
<dbReference type="EMBL" id="AP007255">
    <property type="protein sequence ID" value="BAE50358.1"/>
    <property type="molecule type" value="Genomic_DNA"/>
</dbReference>
<dbReference type="AlphaFoldDB" id="Q2W717"/>
<evidence type="ECO:0000313" key="1">
    <source>
        <dbReference type="EMBL" id="BAE50358.1"/>
    </source>
</evidence>
<dbReference type="Proteomes" id="UP000007058">
    <property type="component" value="Chromosome"/>
</dbReference>
<gene>
    <name evidence="1" type="ordered locus">amb1554</name>
</gene>